<reference evidence="2 3" key="1">
    <citation type="submission" date="2016-01" db="EMBL/GenBank/DDBJ databases">
        <title>Genome Sequences of Twelve Sporeforming Bacillus Species Isolated from Foods.</title>
        <authorList>
            <person name="Berendsen E.M."/>
            <person name="Wells-Bennik M.H."/>
            <person name="Krawcyk A.O."/>
            <person name="De Jong A."/>
            <person name="Holsappel S."/>
            <person name="Eijlander R.T."/>
            <person name="Kuipers O.P."/>
        </authorList>
    </citation>
    <scope>NUCLEOTIDE SEQUENCE [LARGE SCALE GENOMIC DNA]</scope>
    <source>
        <strain evidence="2 3">B4099</strain>
    </source>
</reference>
<sequence>MEYQQIYITQDENVGGLRYTAGNIYLVEKHIADQLIGEGKARVAEYVSLNSHKQEVNKAISELEEEVQRISKNQRLAPEAKKDDILQLVKEYDERINSIQDQYMKDIDTLYRAAQEKAITINIDDKFNADKARQEAGIIRSEIEMIPSLLVAAETIQSKLEFIDRGTARELLSQFIDVKRALEEKGKNGQISDSLVRITIQNIYNGLKKVAYDPVQVKATEEAAMIKAIKKYEGDITKPYRTLVNRKYSSRDNIRV</sequence>
<dbReference type="PATRIC" id="fig|1398.25.peg.404"/>
<dbReference type="RefSeq" id="WP_061575470.1">
    <property type="nucleotide sequence ID" value="NZ_LQYI01000091.1"/>
</dbReference>
<feature type="coiled-coil region" evidence="1">
    <location>
        <begin position="46"/>
        <end position="102"/>
    </location>
</feature>
<evidence type="ECO:0000313" key="2">
    <source>
        <dbReference type="EMBL" id="KYC65198.1"/>
    </source>
</evidence>
<protein>
    <submittedName>
        <fullName evidence="2">Uncharacterized protein</fullName>
    </submittedName>
</protein>
<evidence type="ECO:0000256" key="1">
    <source>
        <dbReference type="SAM" id="Coils"/>
    </source>
</evidence>
<organism evidence="2 3">
    <name type="scientific">Heyndrickxia coagulans</name>
    <name type="common">Weizmannia coagulans</name>
    <dbReference type="NCBI Taxonomy" id="1398"/>
    <lineage>
        <taxon>Bacteria</taxon>
        <taxon>Bacillati</taxon>
        <taxon>Bacillota</taxon>
        <taxon>Bacilli</taxon>
        <taxon>Bacillales</taxon>
        <taxon>Bacillaceae</taxon>
        <taxon>Heyndrickxia</taxon>
    </lineage>
</organism>
<dbReference type="Proteomes" id="UP000075304">
    <property type="component" value="Unassembled WGS sequence"/>
</dbReference>
<evidence type="ECO:0000313" key="3">
    <source>
        <dbReference type="Proteomes" id="UP000075304"/>
    </source>
</evidence>
<keyword evidence="1" id="KW-0175">Coiled coil</keyword>
<proteinExistence type="predicted"/>
<dbReference type="EMBL" id="LQYI01000091">
    <property type="protein sequence ID" value="KYC65198.1"/>
    <property type="molecule type" value="Genomic_DNA"/>
</dbReference>
<gene>
    <name evidence="2" type="ORF">B4099_0344</name>
</gene>
<name>A0A150K7J4_HEYCO</name>
<comment type="caution">
    <text evidence="2">The sequence shown here is derived from an EMBL/GenBank/DDBJ whole genome shotgun (WGS) entry which is preliminary data.</text>
</comment>
<accession>A0A150K7J4</accession>
<dbReference type="AlphaFoldDB" id="A0A150K7J4"/>